<accession>F0YHG6</accession>
<dbReference type="InterPro" id="IPR016149">
    <property type="entry name" value="Casein_kin_II_reg-sub_N"/>
</dbReference>
<dbReference type="FunFam" id="1.10.1820.10:FF:000005">
    <property type="entry name" value="Casein kinase II subunit beta"/>
    <property type="match status" value="1"/>
</dbReference>
<dbReference type="GO" id="GO:0005956">
    <property type="term" value="C:protein kinase CK2 complex"/>
    <property type="evidence" value="ECO:0007669"/>
    <property type="project" value="UniProtKB-UniRule"/>
</dbReference>
<keyword evidence="5" id="KW-1185">Reference proteome</keyword>
<feature type="region of interest" description="Disordered" evidence="3">
    <location>
        <begin position="22"/>
        <end position="44"/>
    </location>
</feature>
<dbReference type="SMART" id="SM01085">
    <property type="entry name" value="CK_II_beta"/>
    <property type="match status" value="1"/>
</dbReference>
<dbReference type="FunCoup" id="F0YHG6">
    <property type="interactions" value="20"/>
</dbReference>
<dbReference type="RefSeq" id="XP_009039825.1">
    <property type="nucleotide sequence ID" value="XM_009041577.1"/>
</dbReference>
<dbReference type="Gene3D" id="1.10.1820.10">
    <property type="entry name" value="protein kinase ck2 holoenzyme, chain C, domain 1"/>
    <property type="match status" value="1"/>
</dbReference>
<proteinExistence type="inferred from homology"/>
<dbReference type="GO" id="GO:0005737">
    <property type="term" value="C:cytoplasm"/>
    <property type="evidence" value="ECO:0007669"/>
    <property type="project" value="TreeGrafter"/>
</dbReference>
<dbReference type="OMA" id="DADFGRC"/>
<dbReference type="InParanoid" id="F0YHG6"/>
<reference evidence="4 5" key="1">
    <citation type="journal article" date="2011" name="Proc. Natl. Acad. Sci. U.S.A.">
        <title>Niche of harmful alga Aureococcus anophagefferens revealed through ecogenomics.</title>
        <authorList>
            <person name="Gobler C.J."/>
            <person name="Berry D.L."/>
            <person name="Dyhrman S.T."/>
            <person name="Wilhelm S.W."/>
            <person name="Salamov A."/>
            <person name="Lobanov A.V."/>
            <person name="Zhang Y."/>
            <person name="Collier J.L."/>
            <person name="Wurch L.L."/>
            <person name="Kustka A.B."/>
            <person name="Dill B.D."/>
            <person name="Shah M."/>
            <person name="VerBerkmoes N.C."/>
            <person name="Kuo A."/>
            <person name="Terry A."/>
            <person name="Pangilinan J."/>
            <person name="Lindquist E.A."/>
            <person name="Lucas S."/>
            <person name="Paulsen I.T."/>
            <person name="Hattenrath-Lehmann T.K."/>
            <person name="Talmage S.C."/>
            <person name="Walker E.A."/>
            <person name="Koch F."/>
            <person name="Burson A.M."/>
            <person name="Marcoval M.A."/>
            <person name="Tang Y.Z."/>
            <person name="Lecleir G.R."/>
            <person name="Coyne K.J."/>
            <person name="Berg G.M."/>
            <person name="Bertrand E.M."/>
            <person name="Saito M.A."/>
            <person name="Gladyshev V.N."/>
            <person name="Grigoriev I.V."/>
        </authorList>
    </citation>
    <scope>NUCLEOTIDE SEQUENCE [LARGE SCALE GENOMIC DNA]</scope>
    <source>
        <strain evidence="5">CCMP 1984</strain>
    </source>
</reference>
<gene>
    <name evidence="4" type="ORF">AURANDRAFT_54649</name>
</gene>
<dbReference type="GeneID" id="20222415"/>
<protein>
    <recommendedName>
        <fullName evidence="2">Casein kinase II subunit beta</fullName>
        <shortName evidence="2">CK II beta</shortName>
    </recommendedName>
</protein>
<feature type="compositionally biased region" description="Polar residues" evidence="3">
    <location>
        <begin position="262"/>
        <end position="273"/>
    </location>
</feature>
<dbReference type="AlphaFoldDB" id="F0YHG6"/>
<evidence type="ECO:0000313" key="5">
    <source>
        <dbReference type="Proteomes" id="UP000002729"/>
    </source>
</evidence>
<dbReference type="EMBL" id="GL833141">
    <property type="protein sequence ID" value="EGB05443.1"/>
    <property type="molecule type" value="Genomic_DNA"/>
</dbReference>
<dbReference type="Proteomes" id="UP000002729">
    <property type="component" value="Unassembled WGS sequence"/>
</dbReference>
<organism evidence="5">
    <name type="scientific">Aureococcus anophagefferens</name>
    <name type="common">Harmful bloom alga</name>
    <dbReference type="NCBI Taxonomy" id="44056"/>
    <lineage>
        <taxon>Eukaryota</taxon>
        <taxon>Sar</taxon>
        <taxon>Stramenopiles</taxon>
        <taxon>Ochrophyta</taxon>
        <taxon>Pelagophyceae</taxon>
        <taxon>Pelagomonadales</taxon>
        <taxon>Pelagomonadaceae</taxon>
        <taxon>Aureococcus</taxon>
    </lineage>
</organism>
<dbReference type="FunFam" id="2.20.25.20:FF:000001">
    <property type="entry name" value="Casein kinase II subunit beta"/>
    <property type="match status" value="1"/>
</dbReference>
<dbReference type="PRINTS" id="PR00472">
    <property type="entry name" value="CASNKINASEII"/>
</dbReference>
<dbReference type="SUPFAM" id="SSF57798">
    <property type="entry name" value="Casein kinase II beta subunit"/>
    <property type="match status" value="1"/>
</dbReference>
<feature type="compositionally biased region" description="Basic residues" evidence="3">
    <location>
        <begin position="249"/>
        <end position="260"/>
    </location>
</feature>
<dbReference type="InterPro" id="IPR035991">
    <property type="entry name" value="Casein_kinase_II_beta-like"/>
</dbReference>
<evidence type="ECO:0000256" key="3">
    <source>
        <dbReference type="SAM" id="MobiDB-lite"/>
    </source>
</evidence>
<dbReference type="Gene3D" id="2.20.25.20">
    <property type="match status" value="1"/>
</dbReference>
<sequence length="279" mass="31148">MSAAPTVREDEASMLAESVAAAELTSVGEDDEEEDDEDGISASDEESSWIAWFLSLRGNEFFCEVDEEYIQDDFNLTGLSSLVPYYDYALDMILDVEMAIEESLTEEQQELVESAAEMLYGLIHARYVITNRGMQAMYEKYASASFGRCPRAFCCGQPALPVGRSDLPRNYTVHVFCPMCRDIFTPRSSRSASIDGAYFGTTFPHLFLMTFPELIPQHGVQSFVPRVFGFRIHKASPYHTTASSEYGVPKRRPKASRRSKPNWTSSSKASTGNLGIAQI</sequence>
<feature type="compositionally biased region" description="Acidic residues" evidence="3">
    <location>
        <begin position="28"/>
        <end position="44"/>
    </location>
</feature>
<evidence type="ECO:0000256" key="2">
    <source>
        <dbReference type="RuleBase" id="RU361268"/>
    </source>
</evidence>
<dbReference type="PANTHER" id="PTHR11740:SF38">
    <property type="entry name" value="CASEIN KINASE II SUBUNIT BETA"/>
    <property type="match status" value="1"/>
</dbReference>
<dbReference type="KEGG" id="aaf:AURANDRAFT_54649"/>
<dbReference type="InterPro" id="IPR000704">
    <property type="entry name" value="Casein_kinase_II_reg-sub"/>
</dbReference>
<comment type="subunit">
    <text evidence="2">Tetramer of two alpha and two beta subunits.</text>
</comment>
<feature type="region of interest" description="Disordered" evidence="3">
    <location>
        <begin position="241"/>
        <end position="279"/>
    </location>
</feature>
<evidence type="ECO:0000256" key="1">
    <source>
        <dbReference type="ARBA" id="ARBA00006941"/>
    </source>
</evidence>
<comment type="similarity">
    <text evidence="1 2">Belongs to the casein kinase 2 subunit beta family.</text>
</comment>
<dbReference type="PANTHER" id="PTHR11740">
    <property type="entry name" value="CASEIN KINASE II SUBUNIT BETA"/>
    <property type="match status" value="1"/>
</dbReference>
<dbReference type="GO" id="GO:0019887">
    <property type="term" value="F:protein kinase regulator activity"/>
    <property type="evidence" value="ECO:0007669"/>
    <property type="project" value="InterPro"/>
</dbReference>
<dbReference type="eggNOG" id="KOG3092">
    <property type="taxonomic scope" value="Eukaryota"/>
</dbReference>
<name>F0YHG6_AURAN</name>
<dbReference type="OrthoDB" id="3971593at2759"/>
<evidence type="ECO:0000313" key="4">
    <source>
        <dbReference type="EMBL" id="EGB05443.1"/>
    </source>
</evidence>
<dbReference type="Pfam" id="PF01214">
    <property type="entry name" value="CK_II_beta"/>
    <property type="match status" value="1"/>
</dbReference>